<name>A0A223NTV3_9SPHI</name>
<dbReference type="RefSeq" id="WP_094569737.1">
    <property type="nucleotide sequence ID" value="NZ_CP022743.1"/>
</dbReference>
<dbReference type="Proteomes" id="UP000215002">
    <property type="component" value="Chromosome"/>
</dbReference>
<dbReference type="InterPro" id="IPR025510">
    <property type="entry name" value="DUF4397"/>
</dbReference>
<dbReference type="OrthoDB" id="9792011at2"/>
<accession>A0A223NTV3</accession>
<proteinExistence type="predicted"/>
<organism evidence="3 4">
    <name type="scientific">Mucilaginibacter xinganensis</name>
    <dbReference type="NCBI Taxonomy" id="1234841"/>
    <lineage>
        <taxon>Bacteria</taxon>
        <taxon>Pseudomonadati</taxon>
        <taxon>Bacteroidota</taxon>
        <taxon>Sphingobacteriia</taxon>
        <taxon>Sphingobacteriales</taxon>
        <taxon>Sphingobacteriaceae</taxon>
        <taxon>Mucilaginibacter</taxon>
    </lineage>
</organism>
<feature type="signal peptide" evidence="1">
    <location>
        <begin position="1"/>
        <end position="20"/>
    </location>
</feature>
<evidence type="ECO:0000313" key="3">
    <source>
        <dbReference type="EMBL" id="ASU33256.1"/>
    </source>
</evidence>
<feature type="domain" description="DUF4397" evidence="2">
    <location>
        <begin position="132"/>
        <end position="212"/>
    </location>
</feature>
<evidence type="ECO:0000313" key="4">
    <source>
        <dbReference type="Proteomes" id="UP000215002"/>
    </source>
</evidence>
<feature type="chain" id="PRO_5012962818" description="DUF4397 domain-containing protein" evidence="1">
    <location>
        <begin position="21"/>
        <end position="225"/>
    </location>
</feature>
<evidence type="ECO:0000256" key="1">
    <source>
        <dbReference type="SAM" id="SignalP"/>
    </source>
</evidence>
<dbReference type="EMBL" id="CP022743">
    <property type="protein sequence ID" value="ASU33256.1"/>
    <property type="molecule type" value="Genomic_DNA"/>
</dbReference>
<dbReference type="Pfam" id="PF14344">
    <property type="entry name" value="DUF4397"/>
    <property type="match status" value="1"/>
</dbReference>
<dbReference type="AlphaFoldDB" id="A0A223NTV3"/>
<reference evidence="3 4" key="1">
    <citation type="submission" date="2017-08" db="EMBL/GenBank/DDBJ databases">
        <title>Complete genome sequence of Mucilaginibacter sp. strain BJC16-A31.</title>
        <authorList>
            <consortium name="Henan University of Science and Technology"/>
            <person name="You X."/>
        </authorList>
    </citation>
    <scope>NUCLEOTIDE SEQUENCE [LARGE SCALE GENOMIC DNA]</scope>
    <source>
        <strain evidence="3 4">BJC16-A31</strain>
    </source>
</reference>
<sequence>MNTRFIILLLVVAVAGWASCKNNDNVFPKTATVGLNIINASNDTLNLFINGTRQTNFSLTSGGQSFYLPVAAGLQNYQFKKNGGVDILFSVPLNLKADSINNSLYITDETTASSFSKFDFLDTTGINTTPKAKIRFVNASSDAGSLNVTVGSKVSFSSIAFKQIGAFTIIDTGLMAMKVKVAGSDIVKVDTSMTLAAGHMYTLFSKGSLTGKGTAKLSVALARNF</sequence>
<protein>
    <recommendedName>
        <fullName evidence="2">DUF4397 domain-containing protein</fullName>
    </recommendedName>
</protein>
<keyword evidence="1" id="KW-0732">Signal</keyword>
<keyword evidence="4" id="KW-1185">Reference proteome</keyword>
<dbReference type="KEGG" id="muc:MuYL_1358"/>
<dbReference type="PROSITE" id="PS51257">
    <property type="entry name" value="PROKAR_LIPOPROTEIN"/>
    <property type="match status" value="1"/>
</dbReference>
<evidence type="ECO:0000259" key="2">
    <source>
        <dbReference type="Pfam" id="PF14344"/>
    </source>
</evidence>
<gene>
    <name evidence="3" type="ORF">MuYL_1358</name>
</gene>